<accession>A0A5D4RUW4</accession>
<keyword evidence="1" id="KW-0812">Transmembrane</keyword>
<dbReference type="EMBL" id="VTEQ01000002">
    <property type="protein sequence ID" value="TYS55123.1"/>
    <property type="molecule type" value="Genomic_DNA"/>
</dbReference>
<organism evidence="2 3">
    <name type="scientific">Rossellomorea marisflavi</name>
    <dbReference type="NCBI Taxonomy" id="189381"/>
    <lineage>
        <taxon>Bacteria</taxon>
        <taxon>Bacillati</taxon>
        <taxon>Bacillota</taxon>
        <taxon>Bacilli</taxon>
        <taxon>Bacillales</taxon>
        <taxon>Bacillaceae</taxon>
        <taxon>Rossellomorea</taxon>
    </lineage>
</organism>
<proteinExistence type="predicted"/>
<protein>
    <submittedName>
        <fullName evidence="2">DUF2568 domain-containing protein</fullName>
    </submittedName>
</protein>
<feature type="transmembrane region" description="Helical" evidence="1">
    <location>
        <begin position="12"/>
        <end position="29"/>
    </location>
</feature>
<gene>
    <name evidence="2" type="ORF">FZC83_09250</name>
</gene>
<sequence length="117" mass="13062">MIRLLRQLNAALRFTLELMGLTAIGYWGFHMGDGWVGWLSGITLPLLFATVWGMFGSPRAPFPLPQKGRLMLEALIFGLPGALLLGLMPVTAIIYLIGVVLNRVLIVYWKQENLIHT</sequence>
<comment type="caution">
    <text evidence="2">The sequence shown here is derived from an EMBL/GenBank/DDBJ whole genome shotgun (WGS) entry which is preliminary data.</text>
</comment>
<reference evidence="2 3" key="1">
    <citation type="submission" date="2019-08" db="EMBL/GenBank/DDBJ databases">
        <title>Bacillus genomes from the desert of Cuatro Cienegas, Coahuila.</title>
        <authorList>
            <person name="Olmedo-Alvarez G."/>
        </authorList>
    </citation>
    <scope>NUCLEOTIDE SEQUENCE [LARGE SCALE GENOMIC DNA]</scope>
    <source>
        <strain evidence="2 3">CH108_3D</strain>
    </source>
</reference>
<evidence type="ECO:0000256" key="1">
    <source>
        <dbReference type="SAM" id="Phobius"/>
    </source>
</evidence>
<dbReference type="Pfam" id="PF10823">
    <property type="entry name" value="DUF2568"/>
    <property type="match status" value="1"/>
</dbReference>
<dbReference type="RefSeq" id="WP_148985164.1">
    <property type="nucleotide sequence ID" value="NZ_JBNILK010000003.1"/>
</dbReference>
<dbReference type="Proteomes" id="UP000322997">
    <property type="component" value="Unassembled WGS sequence"/>
</dbReference>
<evidence type="ECO:0000313" key="3">
    <source>
        <dbReference type="Proteomes" id="UP000322997"/>
    </source>
</evidence>
<keyword evidence="1" id="KW-0472">Membrane</keyword>
<name>A0A5D4RUW4_9BACI</name>
<evidence type="ECO:0000313" key="2">
    <source>
        <dbReference type="EMBL" id="TYS55123.1"/>
    </source>
</evidence>
<keyword evidence="1" id="KW-1133">Transmembrane helix</keyword>
<dbReference type="InterPro" id="IPR021214">
    <property type="entry name" value="DUF2568"/>
</dbReference>
<dbReference type="AlphaFoldDB" id="A0A5D4RUW4"/>
<feature type="transmembrane region" description="Helical" evidence="1">
    <location>
        <begin position="35"/>
        <end position="55"/>
    </location>
</feature>
<feature type="transmembrane region" description="Helical" evidence="1">
    <location>
        <begin position="75"/>
        <end position="101"/>
    </location>
</feature>